<feature type="chain" id="PRO_5047278337" evidence="3">
    <location>
        <begin position="17"/>
        <end position="632"/>
    </location>
</feature>
<evidence type="ECO:0000256" key="3">
    <source>
        <dbReference type="SAM" id="SignalP"/>
    </source>
</evidence>
<gene>
    <name evidence="4" type="ORF">SEPCBS57363_005038</name>
</gene>
<accession>A0ABP0DZ58</accession>
<evidence type="ECO:0000256" key="1">
    <source>
        <dbReference type="SAM" id="MobiDB-lite"/>
    </source>
</evidence>
<keyword evidence="3" id="KW-0732">Signal</keyword>
<feature type="transmembrane region" description="Helical" evidence="2">
    <location>
        <begin position="394"/>
        <end position="412"/>
    </location>
</feature>
<evidence type="ECO:0000313" key="5">
    <source>
        <dbReference type="Proteomes" id="UP001642501"/>
    </source>
</evidence>
<comment type="caution">
    <text evidence="4">The sequence shown here is derived from an EMBL/GenBank/DDBJ whole genome shotgun (WGS) entry which is preliminary data.</text>
</comment>
<name>A0ABP0DZ58_9PEZI</name>
<organism evidence="4 5">
    <name type="scientific">Sporothrix epigloea</name>
    <dbReference type="NCBI Taxonomy" id="1892477"/>
    <lineage>
        <taxon>Eukaryota</taxon>
        <taxon>Fungi</taxon>
        <taxon>Dikarya</taxon>
        <taxon>Ascomycota</taxon>
        <taxon>Pezizomycotina</taxon>
        <taxon>Sordariomycetes</taxon>
        <taxon>Sordariomycetidae</taxon>
        <taxon>Ophiostomatales</taxon>
        <taxon>Ophiostomataceae</taxon>
        <taxon>Sporothrix</taxon>
    </lineage>
</organism>
<keyword evidence="2" id="KW-0472">Membrane</keyword>
<keyword evidence="2" id="KW-0812">Transmembrane</keyword>
<keyword evidence="2" id="KW-1133">Transmembrane helix</keyword>
<protein>
    <submittedName>
        <fullName evidence="4">Uncharacterized protein</fullName>
    </submittedName>
</protein>
<reference evidence="4 5" key="1">
    <citation type="submission" date="2024-01" db="EMBL/GenBank/DDBJ databases">
        <authorList>
            <person name="Allen C."/>
            <person name="Tagirdzhanova G."/>
        </authorList>
    </citation>
    <scope>NUCLEOTIDE SEQUENCE [LARGE SCALE GENOMIC DNA]</scope>
    <source>
        <strain evidence="4 5">CBS 573.63</strain>
    </source>
</reference>
<dbReference type="EMBL" id="CAWUOM010000103">
    <property type="protein sequence ID" value="CAK7272252.1"/>
    <property type="molecule type" value="Genomic_DNA"/>
</dbReference>
<feature type="signal peptide" evidence="3">
    <location>
        <begin position="1"/>
        <end position="16"/>
    </location>
</feature>
<proteinExistence type="predicted"/>
<evidence type="ECO:0000256" key="2">
    <source>
        <dbReference type="SAM" id="Phobius"/>
    </source>
</evidence>
<feature type="compositionally biased region" description="Basic and acidic residues" evidence="1">
    <location>
        <begin position="379"/>
        <end position="388"/>
    </location>
</feature>
<feature type="region of interest" description="Disordered" evidence="1">
    <location>
        <begin position="522"/>
        <end position="610"/>
    </location>
</feature>
<dbReference type="Proteomes" id="UP001642501">
    <property type="component" value="Unassembled WGS sequence"/>
</dbReference>
<feature type="region of interest" description="Disordered" evidence="1">
    <location>
        <begin position="289"/>
        <end position="388"/>
    </location>
</feature>
<keyword evidence="5" id="KW-1185">Reference proteome</keyword>
<evidence type="ECO:0000313" key="4">
    <source>
        <dbReference type="EMBL" id="CAK7272252.1"/>
    </source>
</evidence>
<sequence>MHGLFKAGLMLAPALASGIGATTSLQGNNPSAFITVDVPDVGLETDKHFLTLRVDVYESLDACGTAKLTINGEALPGSGRLSLPLVADDDIKTDSKINRVSTPTADFAWDSDCLSLGDQDREQLLRLRIVSVNGIDVTGTDTRDNSVAVHFRQTAPAHVLSVEGAASFFQFKDDHSASTAKAIDHKAADAVNTDYADDADLVAWKENLDSLHRSMALLQHDTRLRERYIAERFGPDALSVVDHSSDHSNRIIGAPCSKFTAFLGSVFHTITGTAQSLYDELVLDAFGDDSKHRHNPSPPPLPNNDLARQHSSPKHPHNPVPPRQRPHHVGQHTAADKAPIRMTDAATASDKPLDRAFKFRGRNMRSYSPDGPSPAETLLSERHNDESPRQWPPLLKTVFFFALIAIVLGFLLHGGKRMKERRESRRERHRRFRVSVNSFLHTVSRFFAGGDDHEKLLAAEAGAASLSERSSLRGGATEGHIMTNASALREQPPASSLEDEIAQFRAAADMVDQMIVAEEGRAASAAQSAEPRRRQEQRNERSSLSASLTPRSFSPPLAPAAFTARYNQSPPPPQSSRMYGGFDAGDPAGSDVEFDDTESLPPPYSSEDYQDVDLAEAHMVADGFQYRPGPSP</sequence>
<feature type="compositionally biased region" description="Basic and acidic residues" evidence="1">
    <location>
        <begin position="530"/>
        <end position="541"/>
    </location>
</feature>